<reference evidence="2 3" key="1">
    <citation type="journal article" date="2014" name="Mol. Biol. Evol.">
        <title>Massive expansion of Ubiquitination-related gene families within the Chlamydiae.</title>
        <authorList>
            <person name="Domman D."/>
            <person name="Collingro A."/>
            <person name="Lagkouvardos I."/>
            <person name="Gehre L."/>
            <person name="Weinmaier T."/>
            <person name="Rattei T."/>
            <person name="Subtil A."/>
            <person name="Horn M."/>
        </authorList>
    </citation>
    <scope>NUCLEOTIDE SEQUENCE [LARGE SCALE GENOMIC DNA]</scope>
    <source>
        <strain evidence="2 3">EI2</strain>
    </source>
</reference>
<name>A0A0C1K090_9BACT</name>
<accession>A0A0C1K090</accession>
<dbReference type="InterPro" id="IPR000994">
    <property type="entry name" value="Pept_M24"/>
</dbReference>
<dbReference type="PANTHER" id="PTHR46112:SF3">
    <property type="entry name" value="AMINOPEPTIDASE YPDF"/>
    <property type="match status" value="1"/>
</dbReference>
<dbReference type="InterPro" id="IPR036005">
    <property type="entry name" value="Creatinase/aminopeptidase-like"/>
</dbReference>
<dbReference type="PATRIC" id="fig|362787.3.peg.658"/>
<sequence>MNGWLLYDFKHSNSLAYIFLEIPASKMLSRRFFYWIPSSGEPIKIVPQIESHTLDHLPGIKWIYKSWQELESQLFSLKLENHKVAMEYSPFNALPTLSKVDAGTIDFMRKNGVEIVSSANFIQRYTCVWNPQQLQSHLEAAEILSLIVGQTWNFIEKKLITSQAVDEYQVQQFMLKLMTEHNCVTADPPTCAINANSADPHYSPKKGQALSIRPGDFILLDLWCKKNQPNSVYADITRVGVAAKNAQIKQKHIFNIVKETRDRATLFIKENYEAGLSIQGWQVDQLCRDVLNEKGYGEYFIHRTGHNIGQDVHGPGANLDNFETRDFRQLIPGTCFSIEPGIYLPHEFGVRLEYDVYLSFEKKIQITGGIQEELVCLNL</sequence>
<evidence type="ECO:0000313" key="3">
    <source>
        <dbReference type="Proteomes" id="UP000031465"/>
    </source>
</evidence>
<organism evidence="2 3">
    <name type="scientific">Candidatus Protochlamydia amoebophila</name>
    <dbReference type="NCBI Taxonomy" id="362787"/>
    <lineage>
        <taxon>Bacteria</taxon>
        <taxon>Pseudomonadati</taxon>
        <taxon>Chlamydiota</taxon>
        <taxon>Chlamydiia</taxon>
        <taxon>Parachlamydiales</taxon>
        <taxon>Parachlamydiaceae</taxon>
        <taxon>Candidatus Protochlamydia</taxon>
    </lineage>
</organism>
<dbReference type="AlphaFoldDB" id="A0A0C1K090"/>
<dbReference type="Pfam" id="PF00557">
    <property type="entry name" value="Peptidase_M24"/>
    <property type="match status" value="1"/>
</dbReference>
<dbReference type="Gene3D" id="3.90.230.10">
    <property type="entry name" value="Creatinase/methionine aminopeptidase superfamily"/>
    <property type="match status" value="1"/>
</dbReference>
<dbReference type="InterPro" id="IPR050659">
    <property type="entry name" value="Peptidase_M24B"/>
</dbReference>
<proteinExistence type="predicted"/>
<evidence type="ECO:0000259" key="1">
    <source>
        <dbReference type="Pfam" id="PF00557"/>
    </source>
</evidence>
<protein>
    <recommendedName>
        <fullName evidence="1">Peptidase M24 domain-containing protein</fullName>
    </recommendedName>
</protein>
<evidence type="ECO:0000313" key="2">
    <source>
        <dbReference type="EMBL" id="KIC72932.1"/>
    </source>
</evidence>
<dbReference type="Proteomes" id="UP000031465">
    <property type="component" value="Unassembled WGS sequence"/>
</dbReference>
<comment type="caution">
    <text evidence="2">The sequence shown here is derived from an EMBL/GenBank/DDBJ whole genome shotgun (WGS) entry which is preliminary data.</text>
</comment>
<dbReference type="PANTHER" id="PTHR46112">
    <property type="entry name" value="AMINOPEPTIDASE"/>
    <property type="match status" value="1"/>
</dbReference>
<feature type="domain" description="Peptidase M24" evidence="1">
    <location>
        <begin position="139"/>
        <end position="357"/>
    </location>
</feature>
<gene>
    <name evidence="2" type="ORF">DB44_BX00010</name>
</gene>
<dbReference type="EMBL" id="JSAN01000044">
    <property type="protein sequence ID" value="KIC72932.1"/>
    <property type="molecule type" value="Genomic_DNA"/>
</dbReference>
<dbReference type="SUPFAM" id="SSF55920">
    <property type="entry name" value="Creatinase/aminopeptidase"/>
    <property type="match status" value="1"/>
</dbReference>